<dbReference type="EC" id="2.5.1.61" evidence="4"/>
<accession>A0A0C3DXQ1</accession>
<dbReference type="InParanoid" id="A0A0C3DXQ1"/>
<comment type="pathway">
    <text evidence="2">Porphyrin-containing compound metabolism; protoporphyrin-IX biosynthesis; coproporphyrinogen-III from 5-aminolevulinate: step 2/4.</text>
</comment>
<dbReference type="FunFam" id="3.40.190.10:FF:000005">
    <property type="entry name" value="Porphobilinogen deaminase"/>
    <property type="match status" value="1"/>
</dbReference>
<evidence type="ECO:0000256" key="2">
    <source>
        <dbReference type="ARBA" id="ARBA00004735"/>
    </source>
</evidence>
<evidence type="ECO:0000313" key="12">
    <source>
        <dbReference type="EMBL" id="KIN06893.1"/>
    </source>
</evidence>
<dbReference type="GO" id="GO:0004418">
    <property type="term" value="F:hydroxymethylbilane synthase activity"/>
    <property type="evidence" value="ECO:0007669"/>
    <property type="project" value="UniProtKB-EC"/>
</dbReference>
<dbReference type="InterPro" id="IPR022419">
    <property type="entry name" value="Porphobilin_deaminase_cofac_BS"/>
</dbReference>
<protein>
    <recommendedName>
        <fullName evidence="4">hydroxymethylbilane synthase</fullName>
        <ecNumber evidence="4">2.5.1.61</ecNumber>
    </recommendedName>
    <alternativeName>
        <fullName evidence="9">Hydroxymethylbilane synthase</fullName>
    </alternativeName>
    <alternativeName>
        <fullName evidence="8">Pre-uroporphyrinogen synthase</fullName>
    </alternativeName>
</protein>
<dbReference type="SUPFAM" id="SSF53850">
    <property type="entry name" value="Periplasmic binding protein-like II"/>
    <property type="match status" value="1"/>
</dbReference>
<dbReference type="NCBIfam" id="TIGR00212">
    <property type="entry name" value="hemC"/>
    <property type="match status" value="1"/>
</dbReference>
<dbReference type="Gene3D" id="3.40.190.10">
    <property type="entry name" value="Periplasmic binding protein-like II"/>
    <property type="match status" value="2"/>
</dbReference>
<gene>
    <name evidence="12" type="ORF">OIDMADRAFT_107440</name>
</gene>
<evidence type="ECO:0000256" key="4">
    <source>
        <dbReference type="ARBA" id="ARBA00012655"/>
    </source>
</evidence>
<sequence>MSRNPSSSPRRLWIGTRDSQLALIQARLVASRLSAAYPQIEFPLQTVLVRGDVDKLTPFLLFADKLLEERTASNAAKMLWTEEMEMKLGEGELDILVHSLKDMPTTLPAHCALGAVMQREDPTDALVMRHGCAPVNGLEDLPPGSVVGTSSTRRKALLSRFYPGLIVKECRGNVDTRLRKLDHPNGEYTCLILATAGLVRLGLAYRITCRLSPLTFPYAVGQGALGIEVRKTDTSMAPILSTLQARGSSWTCLAERSLLRYLQGGCSSPIGVASLIYTEDIIVDGRVRETQTRLRLYGMVVHPHGWTDVRANASMQVTSDEDAETLGQRVAQMLLANGAAEILEKIRGVAHGGFAMHMEKTFTNGEGAGSPHGH</sequence>
<keyword evidence="5" id="KW-0808">Transferase</keyword>
<dbReference type="PIRSF" id="PIRSF001438">
    <property type="entry name" value="4pyrrol_synth_OHMeBilane_synth"/>
    <property type="match status" value="1"/>
</dbReference>
<dbReference type="EMBL" id="KN832870">
    <property type="protein sequence ID" value="KIN06893.1"/>
    <property type="molecule type" value="Genomic_DNA"/>
</dbReference>
<keyword evidence="13" id="KW-1185">Reference proteome</keyword>
<dbReference type="PANTHER" id="PTHR11557:SF0">
    <property type="entry name" value="PORPHOBILINOGEN DEAMINASE"/>
    <property type="match status" value="1"/>
</dbReference>
<dbReference type="OrthoDB" id="564646at2759"/>
<name>A0A0C3DXQ1_OIDMZ</name>
<dbReference type="STRING" id="913774.A0A0C3DXQ1"/>
<keyword evidence="6" id="KW-0350">Heme biosynthesis</keyword>
<dbReference type="GO" id="GO:0006782">
    <property type="term" value="P:protoporphyrinogen IX biosynthetic process"/>
    <property type="evidence" value="ECO:0007669"/>
    <property type="project" value="UniProtKB-UniPathway"/>
</dbReference>
<evidence type="ECO:0000256" key="9">
    <source>
        <dbReference type="ARBA" id="ARBA00033064"/>
    </source>
</evidence>
<dbReference type="PANTHER" id="PTHR11557">
    <property type="entry name" value="PORPHOBILINOGEN DEAMINASE"/>
    <property type="match status" value="1"/>
</dbReference>
<dbReference type="Proteomes" id="UP000054321">
    <property type="component" value="Unassembled WGS sequence"/>
</dbReference>
<dbReference type="Gene3D" id="3.30.160.40">
    <property type="entry name" value="Porphobilinogen deaminase, C-terminal domain"/>
    <property type="match status" value="1"/>
</dbReference>
<reference evidence="13" key="2">
    <citation type="submission" date="2015-01" db="EMBL/GenBank/DDBJ databases">
        <title>Evolutionary Origins and Diversification of the Mycorrhizal Mutualists.</title>
        <authorList>
            <consortium name="DOE Joint Genome Institute"/>
            <consortium name="Mycorrhizal Genomics Consortium"/>
            <person name="Kohler A."/>
            <person name="Kuo A."/>
            <person name="Nagy L.G."/>
            <person name="Floudas D."/>
            <person name="Copeland A."/>
            <person name="Barry K.W."/>
            <person name="Cichocki N."/>
            <person name="Veneault-Fourrey C."/>
            <person name="LaButti K."/>
            <person name="Lindquist E.A."/>
            <person name="Lipzen A."/>
            <person name="Lundell T."/>
            <person name="Morin E."/>
            <person name="Murat C."/>
            <person name="Riley R."/>
            <person name="Ohm R."/>
            <person name="Sun H."/>
            <person name="Tunlid A."/>
            <person name="Henrissat B."/>
            <person name="Grigoriev I.V."/>
            <person name="Hibbett D.S."/>
            <person name="Martin F."/>
        </authorList>
    </citation>
    <scope>NUCLEOTIDE SEQUENCE [LARGE SCALE GENOMIC DNA]</scope>
    <source>
        <strain evidence="13">Zn</strain>
    </source>
</reference>
<dbReference type="AlphaFoldDB" id="A0A0C3DXQ1"/>
<evidence type="ECO:0000256" key="8">
    <source>
        <dbReference type="ARBA" id="ARBA00030685"/>
    </source>
</evidence>
<dbReference type="InterPro" id="IPR022417">
    <property type="entry name" value="Porphobilin_deaminase_N"/>
</dbReference>
<dbReference type="Pfam" id="PF03900">
    <property type="entry name" value="Porphobil_deamC"/>
    <property type="match status" value="1"/>
</dbReference>
<dbReference type="InterPro" id="IPR036803">
    <property type="entry name" value="Porphobilinogen_deaminase_C_sf"/>
</dbReference>
<evidence type="ECO:0000259" key="11">
    <source>
        <dbReference type="Pfam" id="PF03900"/>
    </source>
</evidence>
<dbReference type="PRINTS" id="PR00151">
    <property type="entry name" value="PORPHBDMNASE"/>
</dbReference>
<comment type="cofactor">
    <cofactor evidence="1">
        <name>dipyrromethane</name>
        <dbReference type="ChEBI" id="CHEBI:60342"/>
    </cofactor>
</comment>
<dbReference type="SUPFAM" id="SSF54782">
    <property type="entry name" value="Porphobilinogen deaminase (hydroxymethylbilane synthase), C-terminal domain"/>
    <property type="match status" value="1"/>
</dbReference>
<evidence type="ECO:0000256" key="3">
    <source>
        <dbReference type="ARBA" id="ARBA00005638"/>
    </source>
</evidence>
<organism evidence="12 13">
    <name type="scientific">Oidiodendron maius (strain Zn)</name>
    <dbReference type="NCBI Taxonomy" id="913774"/>
    <lineage>
        <taxon>Eukaryota</taxon>
        <taxon>Fungi</taxon>
        <taxon>Dikarya</taxon>
        <taxon>Ascomycota</taxon>
        <taxon>Pezizomycotina</taxon>
        <taxon>Leotiomycetes</taxon>
        <taxon>Leotiomycetes incertae sedis</taxon>
        <taxon>Myxotrichaceae</taxon>
        <taxon>Oidiodendron</taxon>
    </lineage>
</organism>
<dbReference type="HOGENOM" id="CLU_019704_0_2_1"/>
<feature type="domain" description="Porphobilinogen deaminase N-terminal" evidence="10">
    <location>
        <begin position="13"/>
        <end position="236"/>
    </location>
</feature>
<dbReference type="Pfam" id="PF01379">
    <property type="entry name" value="Porphobil_deam"/>
    <property type="match status" value="1"/>
</dbReference>
<proteinExistence type="inferred from homology"/>
<feature type="domain" description="Porphobilinogen deaminase C-terminal" evidence="11">
    <location>
        <begin position="251"/>
        <end position="335"/>
    </location>
</feature>
<dbReference type="PROSITE" id="PS00533">
    <property type="entry name" value="PORPHOBILINOGEN_DEAM"/>
    <property type="match status" value="1"/>
</dbReference>
<dbReference type="GO" id="GO:0005737">
    <property type="term" value="C:cytoplasm"/>
    <property type="evidence" value="ECO:0007669"/>
    <property type="project" value="TreeGrafter"/>
</dbReference>
<evidence type="ECO:0000256" key="6">
    <source>
        <dbReference type="ARBA" id="ARBA00023133"/>
    </source>
</evidence>
<evidence type="ECO:0000259" key="10">
    <source>
        <dbReference type="Pfam" id="PF01379"/>
    </source>
</evidence>
<comment type="similarity">
    <text evidence="3">Belongs to the HMBS family.</text>
</comment>
<reference evidence="12 13" key="1">
    <citation type="submission" date="2014-04" db="EMBL/GenBank/DDBJ databases">
        <authorList>
            <consortium name="DOE Joint Genome Institute"/>
            <person name="Kuo A."/>
            <person name="Martino E."/>
            <person name="Perotto S."/>
            <person name="Kohler A."/>
            <person name="Nagy L.G."/>
            <person name="Floudas D."/>
            <person name="Copeland A."/>
            <person name="Barry K.W."/>
            <person name="Cichocki N."/>
            <person name="Veneault-Fourrey C."/>
            <person name="LaButti K."/>
            <person name="Lindquist E.A."/>
            <person name="Lipzen A."/>
            <person name="Lundell T."/>
            <person name="Morin E."/>
            <person name="Murat C."/>
            <person name="Sun H."/>
            <person name="Tunlid A."/>
            <person name="Henrissat B."/>
            <person name="Grigoriev I.V."/>
            <person name="Hibbett D.S."/>
            <person name="Martin F."/>
            <person name="Nordberg H.P."/>
            <person name="Cantor M.N."/>
            <person name="Hua S.X."/>
        </authorList>
    </citation>
    <scope>NUCLEOTIDE SEQUENCE [LARGE SCALE GENOMIC DNA]</scope>
    <source>
        <strain evidence="12 13">Zn</strain>
    </source>
</reference>
<evidence type="ECO:0000256" key="7">
    <source>
        <dbReference type="ARBA" id="ARBA00023244"/>
    </source>
</evidence>
<dbReference type="UniPathway" id="UPA00251">
    <property type="reaction ID" value="UER00319"/>
</dbReference>
<evidence type="ECO:0000256" key="1">
    <source>
        <dbReference type="ARBA" id="ARBA00001916"/>
    </source>
</evidence>
<dbReference type="InterPro" id="IPR022418">
    <property type="entry name" value="Porphobilinogen_deaminase_C"/>
</dbReference>
<dbReference type="InterPro" id="IPR000860">
    <property type="entry name" value="HemC"/>
</dbReference>
<evidence type="ECO:0000313" key="13">
    <source>
        <dbReference type="Proteomes" id="UP000054321"/>
    </source>
</evidence>
<evidence type="ECO:0000256" key="5">
    <source>
        <dbReference type="ARBA" id="ARBA00022679"/>
    </source>
</evidence>
<keyword evidence="7" id="KW-0627">Porphyrin biosynthesis</keyword>